<feature type="region of interest" description="Disordered" evidence="1">
    <location>
        <begin position="1"/>
        <end position="95"/>
    </location>
</feature>
<dbReference type="Proteomes" id="UP000023152">
    <property type="component" value="Unassembled WGS sequence"/>
</dbReference>
<evidence type="ECO:0000313" key="2">
    <source>
        <dbReference type="EMBL" id="ETO13791.1"/>
    </source>
</evidence>
<organism evidence="2 3">
    <name type="scientific">Reticulomyxa filosa</name>
    <dbReference type="NCBI Taxonomy" id="46433"/>
    <lineage>
        <taxon>Eukaryota</taxon>
        <taxon>Sar</taxon>
        <taxon>Rhizaria</taxon>
        <taxon>Retaria</taxon>
        <taxon>Foraminifera</taxon>
        <taxon>Monothalamids</taxon>
        <taxon>Reticulomyxidae</taxon>
        <taxon>Reticulomyxa</taxon>
    </lineage>
</organism>
<accession>X6MJF7</accession>
<name>X6MJF7_RETFI</name>
<feature type="compositionally biased region" description="Low complexity" evidence="1">
    <location>
        <begin position="1"/>
        <end position="18"/>
    </location>
</feature>
<sequence length="196" mass="21419">MSSSTSSNNYATTGTGSTIFVNDRDPQSGSSFWNLSKKTIPFWRASNSKTPGSAKPSVKVRGAQHPPIRGPIGRPSSQSVSTVSEEKKTVKTHTRSESLQAMNGTYAASNGQSIVNEHLQRKFGKSGIHEIIHETGYQQQQQQQQQRIVQCESSVNANINTNENKNHVHIENKHKSNLQGQDNGNSNTNANLSSSE</sequence>
<gene>
    <name evidence="2" type="ORF">RFI_23577</name>
</gene>
<evidence type="ECO:0000313" key="3">
    <source>
        <dbReference type="Proteomes" id="UP000023152"/>
    </source>
</evidence>
<dbReference type="AlphaFoldDB" id="X6MJF7"/>
<protein>
    <submittedName>
        <fullName evidence="2">Uncharacterized protein</fullName>
    </submittedName>
</protein>
<comment type="caution">
    <text evidence="2">The sequence shown here is derived from an EMBL/GenBank/DDBJ whole genome shotgun (WGS) entry which is preliminary data.</text>
</comment>
<evidence type="ECO:0000256" key="1">
    <source>
        <dbReference type="SAM" id="MobiDB-lite"/>
    </source>
</evidence>
<feature type="non-terminal residue" evidence="2">
    <location>
        <position position="196"/>
    </location>
</feature>
<feature type="region of interest" description="Disordered" evidence="1">
    <location>
        <begin position="173"/>
        <end position="196"/>
    </location>
</feature>
<proteinExistence type="predicted"/>
<dbReference type="EMBL" id="ASPP01020385">
    <property type="protein sequence ID" value="ETO13791.1"/>
    <property type="molecule type" value="Genomic_DNA"/>
</dbReference>
<feature type="compositionally biased region" description="Polar residues" evidence="1">
    <location>
        <begin position="177"/>
        <end position="196"/>
    </location>
</feature>
<reference evidence="2 3" key="1">
    <citation type="journal article" date="2013" name="Curr. Biol.">
        <title>The Genome of the Foraminiferan Reticulomyxa filosa.</title>
        <authorList>
            <person name="Glockner G."/>
            <person name="Hulsmann N."/>
            <person name="Schleicher M."/>
            <person name="Noegel A.A."/>
            <person name="Eichinger L."/>
            <person name="Gallinger C."/>
            <person name="Pawlowski J."/>
            <person name="Sierra R."/>
            <person name="Euteneuer U."/>
            <person name="Pillet L."/>
            <person name="Moustafa A."/>
            <person name="Platzer M."/>
            <person name="Groth M."/>
            <person name="Szafranski K."/>
            <person name="Schliwa M."/>
        </authorList>
    </citation>
    <scope>NUCLEOTIDE SEQUENCE [LARGE SCALE GENOMIC DNA]</scope>
</reference>
<keyword evidence="3" id="KW-1185">Reference proteome</keyword>
<feature type="compositionally biased region" description="Polar residues" evidence="1">
    <location>
        <begin position="27"/>
        <end position="37"/>
    </location>
</feature>